<evidence type="ECO:0000313" key="3">
    <source>
        <dbReference type="Proteomes" id="UP001197114"/>
    </source>
</evidence>
<proteinExistence type="predicted"/>
<evidence type="ECO:0000256" key="1">
    <source>
        <dbReference type="SAM" id="MobiDB-lite"/>
    </source>
</evidence>
<reference evidence="2 3" key="1">
    <citation type="submission" date="2019-11" db="EMBL/GenBank/DDBJ databases">
        <authorList>
            <person name="Ay H."/>
        </authorList>
    </citation>
    <scope>NUCLEOTIDE SEQUENCE [LARGE SCALE GENOMIC DNA]</scope>
    <source>
        <strain evidence="2 3">BG9H</strain>
    </source>
</reference>
<keyword evidence="3" id="KW-1185">Reference proteome</keyword>
<comment type="caution">
    <text evidence="2">The sequence shown here is derived from an EMBL/GenBank/DDBJ whole genome shotgun (WGS) entry which is preliminary data.</text>
</comment>
<sequence length="51" mass="5696">MWPRRNNPAGPSSFGRTLSRPVVRWRAHGENGLLDHSSRPTISPARTAEDT</sequence>
<protein>
    <submittedName>
        <fullName evidence="2">Uncharacterized protein</fullName>
    </submittedName>
</protein>
<feature type="region of interest" description="Disordered" evidence="1">
    <location>
        <begin position="1"/>
        <end position="51"/>
    </location>
</feature>
<gene>
    <name evidence="2" type="ORF">GKQ77_01695</name>
</gene>
<accession>A0ABS6YFV1</accession>
<dbReference type="EMBL" id="WMBF01000006">
    <property type="protein sequence ID" value="MBW5420284.1"/>
    <property type="molecule type" value="Genomic_DNA"/>
</dbReference>
<evidence type="ECO:0000313" key="2">
    <source>
        <dbReference type="EMBL" id="MBW5420284.1"/>
    </source>
</evidence>
<name>A0ABS6YFV1_9ACTN</name>
<organism evidence="2 3">
    <name type="scientific">Streptomyces anatolicus</name>
    <dbReference type="NCBI Taxonomy" id="2675858"/>
    <lineage>
        <taxon>Bacteria</taxon>
        <taxon>Bacillati</taxon>
        <taxon>Actinomycetota</taxon>
        <taxon>Actinomycetes</taxon>
        <taxon>Kitasatosporales</taxon>
        <taxon>Streptomycetaceae</taxon>
        <taxon>Streptomyces</taxon>
    </lineage>
</organism>
<dbReference type="Proteomes" id="UP001197114">
    <property type="component" value="Unassembled WGS sequence"/>
</dbReference>